<feature type="non-terminal residue" evidence="2">
    <location>
        <position position="153"/>
    </location>
</feature>
<feature type="domain" description="C2" evidence="1">
    <location>
        <begin position="1"/>
        <end position="99"/>
    </location>
</feature>
<dbReference type="InterPro" id="IPR035892">
    <property type="entry name" value="C2_domain_sf"/>
</dbReference>
<dbReference type="PROSITE" id="PS50004">
    <property type="entry name" value="C2"/>
    <property type="match status" value="1"/>
</dbReference>
<organism evidence="2 3">
    <name type="scientific">Ceratopteris richardii</name>
    <name type="common">Triangle waterfern</name>
    <dbReference type="NCBI Taxonomy" id="49495"/>
    <lineage>
        <taxon>Eukaryota</taxon>
        <taxon>Viridiplantae</taxon>
        <taxon>Streptophyta</taxon>
        <taxon>Embryophyta</taxon>
        <taxon>Tracheophyta</taxon>
        <taxon>Polypodiopsida</taxon>
        <taxon>Polypodiidae</taxon>
        <taxon>Polypodiales</taxon>
        <taxon>Pteridineae</taxon>
        <taxon>Pteridaceae</taxon>
        <taxon>Parkerioideae</taxon>
        <taxon>Ceratopteris</taxon>
    </lineage>
</organism>
<keyword evidence="3" id="KW-1185">Reference proteome</keyword>
<dbReference type="Gene3D" id="2.60.40.150">
    <property type="entry name" value="C2 domain"/>
    <property type="match status" value="1"/>
</dbReference>
<dbReference type="GO" id="GO:0005096">
    <property type="term" value="F:GTPase activator activity"/>
    <property type="evidence" value="ECO:0007669"/>
    <property type="project" value="InterPro"/>
</dbReference>
<reference evidence="2" key="1">
    <citation type="submission" date="2021-08" db="EMBL/GenBank/DDBJ databases">
        <title>WGS assembly of Ceratopteris richardii.</title>
        <authorList>
            <person name="Marchant D.B."/>
            <person name="Chen G."/>
            <person name="Jenkins J."/>
            <person name="Shu S."/>
            <person name="Leebens-Mack J."/>
            <person name="Grimwood J."/>
            <person name="Schmutz J."/>
            <person name="Soltis P."/>
            <person name="Soltis D."/>
            <person name="Chen Z.-H."/>
        </authorList>
    </citation>
    <scope>NUCLEOTIDE SEQUENCE</scope>
    <source>
        <strain evidence="2">Whitten #5841</strain>
        <tissue evidence="2">Leaf</tissue>
    </source>
</reference>
<dbReference type="EMBL" id="CM035425">
    <property type="protein sequence ID" value="KAH7332492.1"/>
    <property type="molecule type" value="Genomic_DNA"/>
</dbReference>
<dbReference type="SUPFAM" id="SSF49562">
    <property type="entry name" value="C2 domain (Calcium/lipid-binding domain, CaLB)"/>
    <property type="match status" value="1"/>
</dbReference>
<protein>
    <recommendedName>
        <fullName evidence="1">C2 domain-containing protein</fullName>
    </recommendedName>
</protein>
<dbReference type="GO" id="GO:0005543">
    <property type="term" value="F:phospholipid binding"/>
    <property type="evidence" value="ECO:0007669"/>
    <property type="project" value="InterPro"/>
</dbReference>
<dbReference type="Proteomes" id="UP000825935">
    <property type="component" value="Chromosome 20"/>
</dbReference>
<comment type="caution">
    <text evidence="2">The sequence shown here is derived from an EMBL/GenBank/DDBJ whole genome shotgun (WGS) entry which is preliminary data.</text>
</comment>
<feature type="non-terminal residue" evidence="2">
    <location>
        <position position="1"/>
    </location>
</feature>
<dbReference type="PANTHER" id="PTHR46220">
    <property type="entry name" value="ADP-RIBOSYLATION FACTOR GTPASE-ACTIVATING PROTEIN AGD12"/>
    <property type="match status" value="1"/>
</dbReference>
<evidence type="ECO:0000313" key="3">
    <source>
        <dbReference type="Proteomes" id="UP000825935"/>
    </source>
</evidence>
<dbReference type="InterPro" id="IPR044518">
    <property type="entry name" value="ARF_GAP_AGD11/12/13"/>
</dbReference>
<dbReference type="PANTHER" id="PTHR46220:SF1">
    <property type="entry name" value="ADP-RIBOSYLATION FACTOR GTPASE-ACTIVATING PROTEIN AGD12"/>
    <property type="match status" value="1"/>
</dbReference>
<dbReference type="OrthoDB" id="270970at2759"/>
<dbReference type="InterPro" id="IPR000008">
    <property type="entry name" value="C2_dom"/>
</dbReference>
<gene>
    <name evidence="2" type="ORF">KP509_20G090500</name>
</gene>
<sequence length="153" mass="16905">IQGYVKIKVIEGRDLVARDIFTSDPYVKLSIGEHKVSSACKCDCNPSCDSVSTLVSRAATLPVTLFVFDKDFLTADDEMGDAEIDLHPLVSAANAGVDFQEGSNIGRVRRTPSNHFVKDSLIKFNNASLVQEICIKLQNVQKGHIELEVRWQP</sequence>
<dbReference type="SMART" id="SM00239">
    <property type="entry name" value="C2"/>
    <property type="match status" value="1"/>
</dbReference>
<proteinExistence type="predicted"/>
<dbReference type="OMA" id="PCNENCL"/>
<evidence type="ECO:0000313" key="2">
    <source>
        <dbReference type="EMBL" id="KAH7332492.1"/>
    </source>
</evidence>
<dbReference type="Pfam" id="PF00168">
    <property type="entry name" value="C2"/>
    <property type="match status" value="1"/>
</dbReference>
<accession>A0A8T2SJ33</accession>
<dbReference type="AlphaFoldDB" id="A0A8T2SJ33"/>
<evidence type="ECO:0000259" key="1">
    <source>
        <dbReference type="PROSITE" id="PS50004"/>
    </source>
</evidence>
<name>A0A8T2SJ33_CERRI</name>